<proteinExistence type="predicted"/>
<accession>A0ABY6GPN6</accession>
<name>A0ABY6GPN6_9GAMM</name>
<feature type="domain" description="VapC45 PIN like" evidence="1">
    <location>
        <begin position="1"/>
        <end position="85"/>
    </location>
</feature>
<dbReference type="EMBL" id="CP103300">
    <property type="protein sequence ID" value="UYM13954.1"/>
    <property type="molecule type" value="Genomic_DNA"/>
</dbReference>
<evidence type="ECO:0000313" key="2">
    <source>
        <dbReference type="EMBL" id="UYM13954.1"/>
    </source>
</evidence>
<evidence type="ECO:0000259" key="1">
    <source>
        <dbReference type="Pfam" id="PF18478"/>
    </source>
</evidence>
<protein>
    <recommendedName>
        <fullName evidence="1">VapC45 PIN like domain-containing protein</fullName>
    </recommendedName>
</protein>
<sequence length="136" mass="15884">MKYLIDNNLPPALAHAIRELSTVCDNTEVYALKDKFSPDTKDIDWITALSGDKHWVVVSQDRFKKGNEEKEALRRSGLTVFFLDKQWSKRKYWEKAHNLVRWWPAIMDHAEHMTGGSAFKVRWNHGAVAKFEQVQL</sequence>
<gene>
    <name evidence="2" type="ORF">NX720_13615</name>
</gene>
<dbReference type="RefSeq" id="WP_262595356.1">
    <property type="nucleotide sequence ID" value="NZ_CP103300.1"/>
</dbReference>
<dbReference type="Pfam" id="PF18478">
    <property type="entry name" value="PIN_10"/>
    <property type="match status" value="1"/>
</dbReference>
<organism evidence="2 3">
    <name type="scientific">Endozoicomonas euniceicola</name>
    <dbReference type="NCBI Taxonomy" id="1234143"/>
    <lineage>
        <taxon>Bacteria</taxon>
        <taxon>Pseudomonadati</taxon>
        <taxon>Pseudomonadota</taxon>
        <taxon>Gammaproteobacteria</taxon>
        <taxon>Oceanospirillales</taxon>
        <taxon>Endozoicomonadaceae</taxon>
        <taxon>Endozoicomonas</taxon>
    </lineage>
</organism>
<dbReference type="Proteomes" id="UP001163255">
    <property type="component" value="Chromosome"/>
</dbReference>
<dbReference type="InterPro" id="IPR041375">
    <property type="entry name" value="VapC45_PIN-like"/>
</dbReference>
<reference evidence="2" key="1">
    <citation type="submission" date="2022-10" db="EMBL/GenBank/DDBJ databases">
        <title>Completed Genome Sequence of two octocoral isolated bacterium, Endozoicomonas euniceicola EF212T and Endozoicomonas gorgoniicola PS125T.</title>
        <authorList>
            <person name="Chiou Y.-J."/>
            <person name="Chen Y.-H."/>
        </authorList>
    </citation>
    <scope>NUCLEOTIDE SEQUENCE</scope>
    <source>
        <strain evidence="2">EF212</strain>
    </source>
</reference>
<keyword evidence="3" id="KW-1185">Reference proteome</keyword>
<evidence type="ECO:0000313" key="3">
    <source>
        <dbReference type="Proteomes" id="UP001163255"/>
    </source>
</evidence>